<dbReference type="PANTHER" id="PTHR36194:SF1">
    <property type="entry name" value="S-LAYER-LIKE PROTEIN"/>
    <property type="match status" value="1"/>
</dbReference>
<evidence type="ECO:0000313" key="3">
    <source>
        <dbReference type="Proteomes" id="UP000002601"/>
    </source>
</evidence>
<accession>C6BZN7</accession>
<dbReference type="InterPro" id="IPR025493">
    <property type="entry name" value="DUF4384"/>
</dbReference>
<reference evidence="2 3" key="1">
    <citation type="submission" date="2009-06" db="EMBL/GenBank/DDBJ databases">
        <title>Complete sequence of Desulfovibrio salexigens DSM 2638.</title>
        <authorList>
            <consortium name="US DOE Joint Genome Institute"/>
            <person name="Lucas S."/>
            <person name="Copeland A."/>
            <person name="Lapidus A."/>
            <person name="Glavina del Rio T."/>
            <person name="Tice H."/>
            <person name="Bruce D."/>
            <person name="Goodwin L."/>
            <person name="Pitluck S."/>
            <person name="Munk A.C."/>
            <person name="Brettin T."/>
            <person name="Detter J.C."/>
            <person name="Han C."/>
            <person name="Tapia R."/>
            <person name="Larimer F."/>
            <person name="Land M."/>
            <person name="Hauser L."/>
            <person name="Kyrpides N."/>
            <person name="Anderson I."/>
            <person name="Wall J.D."/>
            <person name="Arkin A.P."/>
            <person name="Dehal P."/>
            <person name="Chivian D."/>
            <person name="Giles B."/>
            <person name="Hazen T.C."/>
        </authorList>
    </citation>
    <scope>NUCLEOTIDE SEQUENCE [LARGE SCALE GENOMIC DNA]</scope>
    <source>
        <strain evidence="3">ATCC 14822 / DSM 2638 / NCIMB 8403 / VKM B-1763</strain>
    </source>
</reference>
<dbReference type="PANTHER" id="PTHR36194">
    <property type="entry name" value="S-LAYER-LIKE PROTEIN"/>
    <property type="match status" value="1"/>
</dbReference>
<dbReference type="KEGG" id="dsa:Desal_0878"/>
<gene>
    <name evidence="2" type="ordered locus">Desal_0878</name>
</gene>
<keyword evidence="3" id="KW-1185">Reference proteome</keyword>
<proteinExistence type="predicted"/>
<name>C6BZN7_MARSD</name>
<evidence type="ECO:0000313" key="2">
    <source>
        <dbReference type="EMBL" id="ACS78944.1"/>
    </source>
</evidence>
<sequence length="296" mass="33100">MKETMQLFLLGIICFCLALPSLAGGRQISKSSVLIESEGMACLGLDRTRTQVRKLALDDARRSAAERVSTYVSRETSVDKGKVSKDLIDVYSRATVKVIEELEKGWLQSKDKSGYLDQCYKIKIKAEIIPAESNAESRLHQQVINNPRAPLTVELWTDKDTYKLGDFMKFYFRGNKPFYAHAVYEDAEGNLIEVTPSNRPAYYRGGVIYEIPGQNDRFTLQITPPLGKEKLILYTATSPMGSYQGKMSGDFLIIDNDINDIGMKTRGLAVLKGSKSMKKSAKAEFAEAQVNVLVEK</sequence>
<dbReference type="Pfam" id="PF14326">
    <property type="entry name" value="DUF4384"/>
    <property type="match status" value="1"/>
</dbReference>
<dbReference type="EMBL" id="CP001649">
    <property type="protein sequence ID" value="ACS78944.1"/>
    <property type="molecule type" value="Genomic_DNA"/>
</dbReference>
<dbReference type="eggNOG" id="COG3409">
    <property type="taxonomic scope" value="Bacteria"/>
</dbReference>
<organism evidence="2 3">
    <name type="scientific">Maridesulfovibrio salexigens (strain ATCC 14822 / DSM 2638 / NCIMB 8403 / VKM B-1763)</name>
    <name type="common">Desulfovibrio salexigens</name>
    <dbReference type="NCBI Taxonomy" id="526222"/>
    <lineage>
        <taxon>Bacteria</taxon>
        <taxon>Pseudomonadati</taxon>
        <taxon>Thermodesulfobacteriota</taxon>
        <taxon>Desulfovibrionia</taxon>
        <taxon>Desulfovibrionales</taxon>
        <taxon>Desulfovibrionaceae</taxon>
        <taxon>Maridesulfovibrio</taxon>
    </lineage>
</organism>
<dbReference type="AlphaFoldDB" id="C6BZN7"/>
<feature type="domain" description="DUF4384" evidence="1">
    <location>
        <begin position="161"/>
        <end position="239"/>
    </location>
</feature>
<dbReference type="STRING" id="526222.Desal_0878"/>
<dbReference type="Proteomes" id="UP000002601">
    <property type="component" value="Chromosome"/>
</dbReference>
<dbReference type="HOGENOM" id="CLU_993711_0_0_7"/>
<dbReference type="RefSeq" id="WP_015850763.1">
    <property type="nucleotide sequence ID" value="NC_012881.1"/>
</dbReference>
<evidence type="ECO:0000259" key="1">
    <source>
        <dbReference type="Pfam" id="PF14326"/>
    </source>
</evidence>
<protein>
    <recommendedName>
        <fullName evidence="1">DUF4384 domain-containing protein</fullName>
    </recommendedName>
</protein>